<feature type="compositionally biased region" description="Basic and acidic residues" evidence="5">
    <location>
        <begin position="907"/>
        <end position="925"/>
    </location>
</feature>
<comment type="caution">
    <text evidence="8">The sequence shown here is derived from an EMBL/GenBank/DDBJ whole genome shotgun (WGS) entry which is preliminary data.</text>
</comment>
<dbReference type="SUPFAM" id="SSF64268">
    <property type="entry name" value="PX domain"/>
    <property type="match status" value="1"/>
</dbReference>
<dbReference type="SUPFAM" id="SSF50044">
    <property type="entry name" value="SH3-domain"/>
    <property type="match status" value="1"/>
</dbReference>
<feature type="compositionally biased region" description="Polar residues" evidence="5">
    <location>
        <begin position="1677"/>
        <end position="1686"/>
    </location>
</feature>
<feature type="compositionally biased region" description="Polar residues" evidence="5">
    <location>
        <begin position="677"/>
        <end position="701"/>
    </location>
</feature>
<dbReference type="PANTHER" id="PTHR15729">
    <property type="entry name" value="CDC42 GTPASE-ACTIVATING PROTEIN"/>
    <property type="match status" value="1"/>
</dbReference>
<dbReference type="Proteomes" id="UP001329430">
    <property type="component" value="Chromosome 10"/>
</dbReference>
<evidence type="ECO:0000259" key="7">
    <source>
        <dbReference type="PROSITE" id="PS50238"/>
    </source>
</evidence>
<evidence type="ECO:0000256" key="1">
    <source>
        <dbReference type="ARBA" id="ARBA00008795"/>
    </source>
</evidence>
<evidence type="ECO:0000313" key="9">
    <source>
        <dbReference type="Proteomes" id="UP001329430"/>
    </source>
</evidence>
<dbReference type="InterPro" id="IPR000198">
    <property type="entry name" value="RhoGAP_dom"/>
</dbReference>
<dbReference type="InterPro" id="IPR001452">
    <property type="entry name" value="SH3_domain"/>
</dbReference>
<evidence type="ECO:0000313" key="8">
    <source>
        <dbReference type="EMBL" id="KAK5638219.1"/>
    </source>
</evidence>
<dbReference type="CDD" id="cd11835">
    <property type="entry name" value="SH3_ARHGAP32_33"/>
    <property type="match status" value="1"/>
</dbReference>
<proteinExistence type="inferred from homology"/>
<evidence type="ECO:0000256" key="3">
    <source>
        <dbReference type="ARBA" id="ARBA00022468"/>
    </source>
</evidence>
<comment type="similarity">
    <text evidence="1">Belongs to the PX domain-containing GAP family.</text>
</comment>
<dbReference type="Gene3D" id="2.30.30.40">
    <property type="entry name" value="SH3 Domains"/>
    <property type="match status" value="1"/>
</dbReference>
<dbReference type="Gene3D" id="1.10.555.10">
    <property type="entry name" value="Rho GTPase activation protein"/>
    <property type="match status" value="1"/>
</dbReference>
<feature type="region of interest" description="Disordered" evidence="5">
    <location>
        <begin position="721"/>
        <end position="762"/>
    </location>
</feature>
<dbReference type="GO" id="GO:0007264">
    <property type="term" value="P:small GTPase-mediated signal transduction"/>
    <property type="evidence" value="ECO:0007669"/>
    <property type="project" value="TreeGrafter"/>
</dbReference>
<dbReference type="Pfam" id="PF00620">
    <property type="entry name" value="RhoGAP"/>
    <property type="match status" value="1"/>
</dbReference>
<feature type="region of interest" description="Disordered" evidence="5">
    <location>
        <begin position="1077"/>
        <end position="1110"/>
    </location>
</feature>
<dbReference type="FunFam" id="1.10.555.10:FF:000002">
    <property type="entry name" value="rho GTPase-activating protein 32 isoform X1"/>
    <property type="match status" value="1"/>
</dbReference>
<dbReference type="EMBL" id="JAVRBK010000010">
    <property type="protein sequence ID" value="KAK5638219.1"/>
    <property type="molecule type" value="Genomic_DNA"/>
</dbReference>
<feature type="compositionally biased region" description="Polar residues" evidence="5">
    <location>
        <begin position="1658"/>
        <end position="1667"/>
    </location>
</feature>
<dbReference type="GO" id="GO:0005096">
    <property type="term" value="F:GTPase activator activity"/>
    <property type="evidence" value="ECO:0007669"/>
    <property type="project" value="UniProtKB-KW"/>
</dbReference>
<dbReference type="InterPro" id="IPR008936">
    <property type="entry name" value="Rho_GTPase_activation_prot"/>
</dbReference>
<dbReference type="GO" id="GO:0035091">
    <property type="term" value="F:phosphatidylinositol binding"/>
    <property type="evidence" value="ECO:0007669"/>
    <property type="project" value="InterPro"/>
</dbReference>
<dbReference type="InterPro" id="IPR036028">
    <property type="entry name" value="SH3-like_dom_sf"/>
</dbReference>
<dbReference type="PANTHER" id="PTHR15729:SF10">
    <property type="entry name" value="GTPASE-ACTIVATING PROTEIN CDGAPR"/>
    <property type="match status" value="1"/>
</dbReference>
<feature type="region of interest" description="Disordered" evidence="5">
    <location>
        <begin position="822"/>
        <end position="860"/>
    </location>
</feature>
<dbReference type="SMART" id="SM00324">
    <property type="entry name" value="RhoGAP"/>
    <property type="match status" value="1"/>
</dbReference>
<feature type="region of interest" description="Disordered" evidence="5">
    <location>
        <begin position="1746"/>
        <end position="1771"/>
    </location>
</feature>
<dbReference type="PROSITE" id="PS50002">
    <property type="entry name" value="SH3"/>
    <property type="match status" value="1"/>
</dbReference>
<organism evidence="8 9">
    <name type="scientific">Pyrocoelia pectoralis</name>
    <dbReference type="NCBI Taxonomy" id="417401"/>
    <lineage>
        <taxon>Eukaryota</taxon>
        <taxon>Metazoa</taxon>
        <taxon>Ecdysozoa</taxon>
        <taxon>Arthropoda</taxon>
        <taxon>Hexapoda</taxon>
        <taxon>Insecta</taxon>
        <taxon>Pterygota</taxon>
        <taxon>Neoptera</taxon>
        <taxon>Endopterygota</taxon>
        <taxon>Coleoptera</taxon>
        <taxon>Polyphaga</taxon>
        <taxon>Elateriformia</taxon>
        <taxon>Elateroidea</taxon>
        <taxon>Lampyridae</taxon>
        <taxon>Lampyrinae</taxon>
        <taxon>Pyrocoelia</taxon>
    </lineage>
</organism>
<dbReference type="FunFam" id="2.30.30.40:FF:000298">
    <property type="entry name" value="Rho GTPase-activating protein"/>
    <property type="match status" value="1"/>
</dbReference>
<protein>
    <recommendedName>
        <fullName evidence="10">GTPase-activating protein CdGAPr</fullName>
    </recommendedName>
</protein>
<feature type="compositionally biased region" description="Low complexity" evidence="5">
    <location>
        <begin position="830"/>
        <end position="840"/>
    </location>
</feature>
<feature type="region of interest" description="Disordered" evidence="5">
    <location>
        <begin position="946"/>
        <end position="975"/>
    </location>
</feature>
<feature type="region of interest" description="Disordered" evidence="5">
    <location>
        <begin position="897"/>
        <end position="925"/>
    </location>
</feature>
<keyword evidence="9" id="KW-1185">Reference proteome</keyword>
<dbReference type="PROSITE" id="PS50238">
    <property type="entry name" value="RHOGAP"/>
    <property type="match status" value="1"/>
</dbReference>
<evidence type="ECO:0000259" key="6">
    <source>
        <dbReference type="PROSITE" id="PS50002"/>
    </source>
</evidence>
<feature type="region of interest" description="Disordered" evidence="5">
    <location>
        <begin position="655"/>
        <end position="703"/>
    </location>
</feature>
<feature type="region of interest" description="Disordered" evidence="5">
    <location>
        <begin position="1326"/>
        <end position="1354"/>
    </location>
</feature>
<dbReference type="SMART" id="SM00326">
    <property type="entry name" value="SH3"/>
    <property type="match status" value="1"/>
</dbReference>
<gene>
    <name evidence="8" type="ORF">RI129_012514</name>
</gene>
<dbReference type="InterPro" id="IPR036871">
    <property type="entry name" value="PX_dom_sf"/>
</dbReference>
<feature type="region of interest" description="Disordered" evidence="5">
    <location>
        <begin position="1645"/>
        <end position="1691"/>
    </location>
</feature>
<evidence type="ECO:0000256" key="4">
    <source>
        <dbReference type="PROSITE-ProRule" id="PRU00192"/>
    </source>
</evidence>
<evidence type="ECO:0008006" key="10">
    <source>
        <dbReference type="Google" id="ProtNLM"/>
    </source>
</evidence>
<evidence type="ECO:0000256" key="2">
    <source>
        <dbReference type="ARBA" id="ARBA00022443"/>
    </source>
</evidence>
<feature type="compositionally biased region" description="Polar residues" evidence="5">
    <location>
        <begin position="727"/>
        <end position="737"/>
    </location>
</feature>
<accession>A0AAN7V6F8</accession>
<feature type="compositionally biased region" description="Low complexity" evidence="5">
    <location>
        <begin position="946"/>
        <end position="958"/>
    </location>
</feature>
<keyword evidence="2 4" id="KW-0728">SH3 domain</keyword>
<feature type="compositionally biased region" description="Polar residues" evidence="5">
    <location>
        <begin position="964"/>
        <end position="973"/>
    </location>
</feature>
<feature type="domain" description="Rho-GAP" evidence="7">
    <location>
        <begin position="379"/>
        <end position="579"/>
    </location>
</feature>
<name>A0AAN7V6F8_9COLE</name>
<reference evidence="8 9" key="1">
    <citation type="journal article" date="2024" name="Insects">
        <title>An Improved Chromosome-Level Genome Assembly of the Firefly Pyrocoelia pectoralis.</title>
        <authorList>
            <person name="Fu X."/>
            <person name="Meyer-Rochow V.B."/>
            <person name="Ballantyne L."/>
            <person name="Zhu X."/>
        </authorList>
    </citation>
    <scope>NUCLEOTIDE SEQUENCE [LARGE SCALE GENOMIC DNA]</scope>
    <source>
        <strain evidence="8">XCY_ONT2</strain>
    </source>
</reference>
<sequence length="1810" mass="203846">MQAYLAHFFIDFLYQLNLGLPRQNSKPQVGARVWGWGSDLKILGQNPNIDSLTLLQQKQTAPPQLMRRQCLGGRSCITISVALCTEVYDMQISEAAGGVPVTGVEPCRFPKLEECAHFHYERVQLSQVTVTLQTNMDESLHSQHTNDDEGVDWHMVQVTSADECWLVQRSYENFKMLDAQLHQCIYDRKFSQLPDLSSHPSYGEDVEALLTDYLVRFSEIADNSINCGPVLNWFQMDNKGNRLLVPSEESRSINTPAVAAAYSVRRYVSQARDELSLEVGDMISVIDMASPAESIWWKGKRGFQVGFFPQHCVHIIGDKVPRNMPLPPPVVGSLAITPVKPVLRKHGKLIAFFRSFILNRPSRRRLKQSGILKERVFGCDLGEHLLNSGHTIPTVLKCCSEFIEKHGIVDGIYRLSGVTSNIQKLRNAFDEDRVPDLYTEDILQDIHSVASLLKMYFRELPNPLCTYQLYQSFVTAVQGCNSISRNSLTDHDRLLKMREAVQKLPPPHYRTLEYLMRHLSRVAQHGASTGMTTRNIAIVWAPNLLRCAELEIGGVAALQGVGVQAVVTEFLICYADLIFCDHLPNLNNACLDMEDSSLSPKRSRPKSLAISTPTKLITLEEARTKHLLNKADDNGYIEVGGGPNNLPKKYHTIIELPPGNRKRSLPKRSPSGWRSFFSKSRGNSRSQGSLTKTRKASTSGNIIVEKSVTETDLMEMKRKLRPVKSAESLTSGHSEPASTEDVLGPLHCLNKPPGHNRSVSHDSYFDTLQNSQHNSEGSLYDLSEIQINFELEESEMRIFSEDESLVSSPRLQKDAIHRRILTRARPEEFNSTNNSNNPSPKKQARVVASPDSSSRKRTRLEDQLSDIQYIDCNTPDNVCVISTTAVIHTQPDTTFLESYRPKNKSPRSSEVDNKRQSLDFEKAEKPNIPKSFTEINIQKKLIIPSNQSSSFTSPQSPNYKQLEDSSTNTTPDFSPSVEVAYQNLNPHSSDENDKIVTEMPYENIVSPVSKKSSPTYENVLTTISITYRSPSKSPKSSNTIINTPDDDCVYEDVHILNPERAVVPTSAASLPLQQASQPNFHKDNSLTSLPGKLTLSLPDNKKGEQRPKSLSALEDITKVAKESELKKETSHFENGGSLDFIPKSPRLNTTMEHLSLTDLSLSEVVHSSTENLHTSQSSISFPLSTSKNSLSPNISPMLFYDGQKTLSQDLLTSLSPSVASLLESKTQHSSNSSLADNSEETHLASLRSDIRYGNPEYLKLTDNNISSNEEDISPIRCLKPDFLNKDLFVTSITVESGKTEEVALISSSSENLSESQARPVSINLIEFSPSEPPPDWNKLATNDKRKSSETESLDDENSIYQQVKYFRRSIHEINALLDLGEKEVEESTNCEENGSEIENYDSLEIDNVHVYENVEVVGDVKEEDPKLIEKPNVRSLTSRFEVKDQKPPILKRNEYENVSFRGQKQPVTLGPVKHGEACVKTKDNEVTLEIDRVQKITYDRDSLPPCVRARHVKNAIKTRSLDEEAFAKECGSSQPIERRKSVDENFGSKLIPLPKVLNQPKPIPIDGEKPDLHLTHSTDNINTGILLPEQKLNRERIEKYKEERRKFLHDKYRSESFKEDKDTLLSRLKQKTVKSRISDIDNTPIIQQKCCSDPGPTSELSKLGTSDNDNETDSLECDSTVNQSNTKENHTDNFRDSIKYKTALFECQAGGNLKDLKLVNKTSSVRKSVQEVDDVLAAGNDFLRNRRREDDTGKNERRRHTYESREREKELDVDGIRRISLENRSPRKETKSPSYCIKDMKAIFESKSQQ</sequence>
<dbReference type="Pfam" id="PF00018">
    <property type="entry name" value="SH3_1"/>
    <property type="match status" value="1"/>
</dbReference>
<feature type="domain" description="SH3" evidence="6">
    <location>
        <begin position="256"/>
        <end position="318"/>
    </location>
</feature>
<dbReference type="InterPro" id="IPR051576">
    <property type="entry name" value="PX-Rho_GAP"/>
</dbReference>
<evidence type="ECO:0000256" key="5">
    <source>
        <dbReference type="SAM" id="MobiDB-lite"/>
    </source>
</evidence>
<dbReference type="SUPFAM" id="SSF48350">
    <property type="entry name" value="GTPase activation domain, GAP"/>
    <property type="match status" value="1"/>
</dbReference>
<keyword evidence="3" id="KW-0343">GTPase activation</keyword>